<protein>
    <submittedName>
        <fullName evidence="1">Uncharacterized protein</fullName>
    </submittedName>
</protein>
<reference evidence="1 2" key="1">
    <citation type="submission" date="2020-04" db="EMBL/GenBank/DDBJ databases">
        <title>Gordonia sp. nov. TBRC 11910.</title>
        <authorList>
            <person name="Suriyachadkun C."/>
        </authorList>
    </citation>
    <scope>NUCLEOTIDE SEQUENCE [LARGE SCALE GENOMIC DNA]</scope>
    <source>
        <strain evidence="1 2">TBRC 11910</strain>
    </source>
</reference>
<dbReference type="Proteomes" id="UP000550729">
    <property type="component" value="Unassembled WGS sequence"/>
</dbReference>
<gene>
    <name evidence="1" type="ORF">HH308_15360</name>
</gene>
<name>A0A848KWH4_9ACTN</name>
<accession>A0A848KWH4</accession>
<evidence type="ECO:0000313" key="1">
    <source>
        <dbReference type="EMBL" id="NMO02592.1"/>
    </source>
</evidence>
<dbReference type="EMBL" id="JABBNB010000015">
    <property type="protein sequence ID" value="NMO02592.1"/>
    <property type="molecule type" value="Genomic_DNA"/>
</dbReference>
<sequence>MAQIDDLVCSEVATYGAPVPSCPHNLSTGVNNWWSVPRIRDSLRADRRVGSATAKIAGGVVAAVLRNLTEQTFFAEEQSEIRYDAGRVAVTWCTSARFDLSPRGQ</sequence>
<proteinExistence type="predicted"/>
<evidence type="ECO:0000313" key="2">
    <source>
        <dbReference type="Proteomes" id="UP000550729"/>
    </source>
</evidence>
<comment type="caution">
    <text evidence="1">The sequence shown here is derived from an EMBL/GenBank/DDBJ whole genome shotgun (WGS) entry which is preliminary data.</text>
</comment>
<organism evidence="1 2">
    <name type="scientific">Gordonia asplenii</name>
    <dbReference type="NCBI Taxonomy" id="2725283"/>
    <lineage>
        <taxon>Bacteria</taxon>
        <taxon>Bacillati</taxon>
        <taxon>Actinomycetota</taxon>
        <taxon>Actinomycetes</taxon>
        <taxon>Mycobacteriales</taxon>
        <taxon>Gordoniaceae</taxon>
        <taxon>Gordonia</taxon>
    </lineage>
</organism>
<dbReference type="RefSeq" id="WP_170195098.1">
    <property type="nucleotide sequence ID" value="NZ_JABBNB010000015.1"/>
</dbReference>
<dbReference type="AlphaFoldDB" id="A0A848KWH4"/>
<keyword evidence="2" id="KW-1185">Reference proteome</keyword>